<organism evidence="1 2">
    <name type="scientific">Solanum tuberosum</name>
    <name type="common">Potato</name>
    <dbReference type="NCBI Taxonomy" id="4113"/>
    <lineage>
        <taxon>Eukaryota</taxon>
        <taxon>Viridiplantae</taxon>
        <taxon>Streptophyta</taxon>
        <taxon>Embryophyta</taxon>
        <taxon>Tracheophyta</taxon>
        <taxon>Spermatophyta</taxon>
        <taxon>Magnoliopsida</taxon>
        <taxon>eudicotyledons</taxon>
        <taxon>Gunneridae</taxon>
        <taxon>Pentapetalae</taxon>
        <taxon>asterids</taxon>
        <taxon>lamiids</taxon>
        <taxon>Solanales</taxon>
        <taxon>Solanaceae</taxon>
        <taxon>Solanoideae</taxon>
        <taxon>Solaneae</taxon>
        <taxon>Solanum</taxon>
    </lineage>
</organism>
<proteinExistence type="predicted"/>
<comment type="caution">
    <text evidence="1">The sequence shown here is derived from an EMBL/GenBank/DDBJ whole genome shotgun (WGS) entry which is preliminary data.</text>
</comment>
<dbReference type="Proteomes" id="UP000826656">
    <property type="component" value="Unassembled WGS sequence"/>
</dbReference>
<gene>
    <name evidence="1" type="ORF">KY290_024747</name>
</gene>
<accession>A0ABQ7UTK0</accession>
<evidence type="ECO:0000313" key="2">
    <source>
        <dbReference type="Proteomes" id="UP000826656"/>
    </source>
</evidence>
<reference evidence="1 2" key="1">
    <citation type="journal article" date="2021" name="bioRxiv">
        <title>Chromosome-scale and haplotype-resolved genome assembly of a tetraploid potato cultivar.</title>
        <authorList>
            <person name="Sun H."/>
            <person name="Jiao W.-B."/>
            <person name="Krause K."/>
            <person name="Campoy J.A."/>
            <person name="Goel M."/>
            <person name="Folz-Donahue K."/>
            <person name="Kukat C."/>
            <person name="Huettel B."/>
            <person name="Schneeberger K."/>
        </authorList>
    </citation>
    <scope>NUCLEOTIDE SEQUENCE [LARGE SCALE GENOMIC DNA]</scope>
    <source>
        <strain evidence="1">SolTubOtavaFocal</strain>
        <tissue evidence="1">Leaves</tissue>
    </source>
</reference>
<dbReference type="EMBL" id="JAIVGD010000018">
    <property type="protein sequence ID" value="KAH0754477.1"/>
    <property type="molecule type" value="Genomic_DNA"/>
</dbReference>
<sequence>MDKKVVRCIFIGHDSQRKGWQCCDEQQELLLDSDVLKGVLDSSHIQLSQDVDESEANEDNIDEDVTQNLWQTAIYQQLSEEGELIGAHSPSSLRRLTRIRKQNSKFANAAIVEDGN</sequence>
<evidence type="ECO:0000313" key="1">
    <source>
        <dbReference type="EMBL" id="KAH0754477.1"/>
    </source>
</evidence>
<protein>
    <submittedName>
        <fullName evidence="1">Uncharacterized protein</fullName>
    </submittedName>
</protein>
<name>A0ABQ7UTK0_SOLTU</name>
<keyword evidence="2" id="KW-1185">Reference proteome</keyword>